<dbReference type="Pfam" id="PF00335">
    <property type="entry name" value="Tetraspanin"/>
    <property type="match status" value="1"/>
</dbReference>
<keyword evidence="11" id="KW-1185">Reference proteome</keyword>
<comment type="similarity">
    <text evidence="2 6">Belongs to the tetraspanin (TM4SF) family.</text>
</comment>
<dbReference type="Gene3D" id="1.10.1450.10">
    <property type="entry name" value="Tetraspanin"/>
    <property type="match status" value="1"/>
</dbReference>
<dbReference type="EMBL" id="CAJNOQ010003614">
    <property type="protein sequence ID" value="CAF1021183.1"/>
    <property type="molecule type" value="Genomic_DNA"/>
</dbReference>
<accession>A0A814IA50</accession>
<evidence type="ECO:0000256" key="2">
    <source>
        <dbReference type="ARBA" id="ARBA00006840"/>
    </source>
</evidence>
<feature type="transmembrane region" description="Helical" evidence="6">
    <location>
        <begin position="105"/>
        <end position="126"/>
    </location>
</feature>
<feature type="transmembrane region" description="Helical" evidence="6">
    <location>
        <begin position="260"/>
        <end position="282"/>
    </location>
</feature>
<dbReference type="PANTHER" id="PTHR19282">
    <property type="entry name" value="TETRASPANIN"/>
    <property type="match status" value="1"/>
</dbReference>
<evidence type="ECO:0000313" key="9">
    <source>
        <dbReference type="EMBL" id="CAF3792597.1"/>
    </source>
</evidence>
<evidence type="ECO:0000256" key="1">
    <source>
        <dbReference type="ARBA" id="ARBA00004141"/>
    </source>
</evidence>
<evidence type="ECO:0000256" key="4">
    <source>
        <dbReference type="ARBA" id="ARBA00022989"/>
    </source>
</evidence>
<keyword evidence="4 6" id="KW-1133">Transmembrane helix</keyword>
<dbReference type="InterPro" id="IPR018499">
    <property type="entry name" value="Tetraspanin/Peripherin"/>
</dbReference>
<comment type="caution">
    <text evidence="7">The sequence shown here is derived from an EMBL/GenBank/DDBJ whole genome shotgun (WGS) entry which is preliminary data.</text>
</comment>
<dbReference type="Proteomes" id="UP000681722">
    <property type="component" value="Unassembled WGS sequence"/>
</dbReference>
<dbReference type="PRINTS" id="PR00259">
    <property type="entry name" value="TMFOUR"/>
</dbReference>
<evidence type="ECO:0000256" key="6">
    <source>
        <dbReference type="RuleBase" id="RU361218"/>
    </source>
</evidence>
<evidence type="ECO:0000313" key="7">
    <source>
        <dbReference type="EMBL" id="CAF1021183.1"/>
    </source>
</evidence>
<proteinExistence type="inferred from homology"/>
<dbReference type="EMBL" id="CAJNOK010013956">
    <property type="protein sequence ID" value="CAF1195218.1"/>
    <property type="molecule type" value="Genomic_DNA"/>
</dbReference>
<dbReference type="EMBL" id="CAJOBC010003614">
    <property type="protein sequence ID" value="CAF3792597.1"/>
    <property type="molecule type" value="Genomic_DNA"/>
</dbReference>
<reference evidence="7" key="1">
    <citation type="submission" date="2021-02" db="EMBL/GenBank/DDBJ databases">
        <authorList>
            <person name="Nowell W R."/>
        </authorList>
    </citation>
    <scope>NUCLEOTIDE SEQUENCE</scope>
</reference>
<dbReference type="PANTHER" id="PTHR19282:SF551">
    <property type="entry name" value="RE08073P-RELATED"/>
    <property type="match status" value="1"/>
</dbReference>
<dbReference type="GO" id="GO:0005886">
    <property type="term" value="C:plasma membrane"/>
    <property type="evidence" value="ECO:0007669"/>
    <property type="project" value="TreeGrafter"/>
</dbReference>
<keyword evidence="5 6" id="KW-0472">Membrane</keyword>
<dbReference type="Proteomes" id="UP000682733">
    <property type="component" value="Unassembled WGS sequence"/>
</dbReference>
<evidence type="ECO:0000256" key="3">
    <source>
        <dbReference type="ARBA" id="ARBA00022692"/>
    </source>
</evidence>
<dbReference type="SUPFAM" id="SSF48652">
    <property type="entry name" value="Tetraspanin"/>
    <property type="match status" value="1"/>
</dbReference>
<dbReference type="OrthoDB" id="5870230at2759"/>
<evidence type="ECO:0000313" key="8">
    <source>
        <dbReference type="EMBL" id="CAF1195218.1"/>
    </source>
</evidence>
<dbReference type="EMBL" id="CAJOBA010035487">
    <property type="protein sequence ID" value="CAF4005495.1"/>
    <property type="molecule type" value="Genomic_DNA"/>
</dbReference>
<name>A0A814IA50_9BILA</name>
<dbReference type="InterPro" id="IPR008952">
    <property type="entry name" value="Tetraspanin_EC2_sf"/>
</dbReference>
<dbReference type="Proteomes" id="UP000677228">
    <property type="component" value="Unassembled WGS sequence"/>
</dbReference>
<evidence type="ECO:0000256" key="5">
    <source>
        <dbReference type="ARBA" id="ARBA00023136"/>
    </source>
</evidence>
<dbReference type="Proteomes" id="UP000663829">
    <property type="component" value="Unassembled WGS sequence"/>
</dbReference>
<keyword evidence="3 6" id="KW-0812">Transmembrane</keyword>
<feature type="transmembrane region" description="Helical" evidence="6">
    <location>
        <begin position="20"/>
        <end position="44"/>
    </location>
</feature>
<protein>
    <recommendedName>
        <fullName evidence="6">Tetraspanin</fullName>
    </recommendedName>
</protein>
<feature type="transmembrane region" description="Helical" evidence="6">
    <location>
        <begin position="70"/>
        <end position="93"/>
    </location>
</feature>
<comment type="subcellular location">
    <subcellularLocation>
        <location evidence="1 6">Membrane</location>
        <topology evidence="1 6">Multi-pass membrane protein</topology>
    </subcellularLocation>
</comment>
<gene>
    <name evidence="7" type="ORF">GPM918_LOCUS14789</name>
    <name evidence="8" type="ORF">OVA965_LOCUS23711</name>
    <name evidence="9" type="ORF">SRO942_LOCUS14789</name>
    <name evidence="10" type="ORF">TMI583_LOCUS24432</name>
</gene>
<dbReference type="AlphaFoldDB" id="A0A814IA50"/>
<sequence>MAKGEGSGGMSLGMKFIRLLIFLFNIVFFLIGVALLAIGIYVMVDPKLQTVGHTFNFDYTNDRIQQGLSYIQIFAVTLIVIGSFLVLVGFLGCCGAIKSFKFMHVLYATIIGIIIVAEIGITIYFVSFQSKFKEQLIPKLQLLINNTYAGPPITPGSNPGAVSLSWDLIQYNMKCCGAVSKTDFNSATVWNRTNPYNSSLPQFTYPLTCCPIVAQGSWNELPLDQLRQAERCATYDQGSVYTQGCYDKLMTLIATYKNSVIIGAVVILVVELLAFIFAISLYRRKADYNTL</sequence>
<dbReference type="PIRSF" id="PIRSF002419">
    <property type="entry name" value="Tetraspanin"/>
    <property type="match status" value="1"/>
</dbReference>
<evidence type="ECO:0000313" key="11">
    <source>
        <dbReference type="Proteomes" id="UP000663829"/>
    </source>
</evidence>
<dbReference type="InterPro" id="IPR000301">
    <property type="entry name" value="Tetraspanin_animals"/>
</dbReference>
<evidence type="ECO:0000313" key="10">
    <source>
        <dbReference type="EMBL" id="CAF4005495.1"/>
    </source>
</evidence>
<organism evidence="7 11">
    <name type="scientific">Didymodactylos carnosus</name>
    <dbReference type="NCBI Taxonomy" id="1234261"/>
    <lineage>
        <taxon>Eukaryota</taxon>
        <taxon>Metazoa</taxon>
        <taxon>Spiralia</taxon>
        <taxon>Gnathifera</taxon>
        <taxon>Rotifera</taxon>
        <taxon>Eurotatoria</taxon>
        <taxon>Bdelloidea</taxon>
        <taxon>Philodinida</taxon>
        <taxon>Philodinidae</taxon>
        <taxon>Didymodactylos</taxon>
    </lineage>
</organism>